<accession>A0AA35XX42</accession>
<feature type="region of interest" description="Disordered" evidence="1">
    <location>
        <begin position="71"/>
        <end position="91"/>
    </location>
</feature>
<gene>
    <name evidence="2" type="ORF">LMG32879_000726</name>
</gene>
<organism evidence="2 3">
    <name type="scientific">Brytella acorum</name>
    <dbReference type="NCBI Taxonomy" id="2959299"/>
    <lineage>
        <taxon>Bacteria</taxon>
        <taxon>Pseudomonadati</taxon>
        <taxon>Pseudomonadota</taxon>
        <taxon>Alphaproteobacteria</taxon>
        <taxon>Acetobacterales</taxon>
        <taxon>Acetobacteraceae</taxon>
        <taxon>Brytella</taxon>
    </lineage>
</organism>
<protein>
    <submittedName>
        <fullName evidence="2">Uncharacterized protein</fullName>
    </submittedName>
</protein>
<evidence type="ECO:0000313" key="3">
    <source>
        <dbReference type="Proteomes" id="UP001176960"/>
    </source>
</evidence>
<reference evidence="2" key="1">
    <citation type="submission" date="2023-03" db="EMBL/GenBank/DDBJ databases">
        <authorList>
            <person name="Cleenwerck I."/>
        </authorList>
    </citation>
    <scope>NUCLEOTIDE SEQUENCE</scope>
    <source>
        <strain evidence="2">LMG 32879</strain>
    </source>
</reference>
<sequence length="91" mass="10069">MLICELPSDRGRKWACFDFPWGDLPWGQVATLEQIKAAIVAYRPAVFPAVGFNAALLKVGQTRGALRNVSVSDELDPDMPEPFVPDLQTRP</sequence>
<name>A0AA35XX42_9PROT</name>
<dbReference type="EMBL" id="CATKSH010000003">
    <property type="protein sequence ID" value="CAI9119900.1"/>
    <property type="molecule type" value="Genomic_DNA"/>
</dbReference>
<dbReference type="RefSeq" id="WP_289840859.1">
    <property type="nucleotide sequence ID" value="NZ_CATKSH010000003.1"/>
</dbReference>
<dbReference type="AlphaFoldDB" id="A0AA35XX42"/>
<evidence type="ECO:0000313" key="2">
    <source>
        <dbReference type="EMBL" id="CAI9119900.1"/>
    </source>
</evidence>
<keyword evidence="3" id="KW-1185">Reference proteome</keyword>
<dbReference type="Proteomes" id="UP001176960">
    <property type="component" value="Unassembled WGS sequence"/>
</dbReference>
<proteinExistence type="predicted"/>
<comment type="caution">
    <text evidence="2">The sequence shown here is derived from an EMBL/GenBank/DDBJ whole genome shotgun (WGS) entry which is preliminary data.</text>
</comment>
<evidence type="ECO:0000256" key="1">
    <source>
        <dbReference type="SAM" id="MobiDB-lite"/>
    </source>
</evidence>